<protein>
    <submittedName>
        <fullName evidence="1">Vp7</fullName>
    </submittedName>
</protein>
<accession>Q9YWN9</accession>
<dbReference type="Proteomes" id="UP000888300">
    <property type="component" value="Genome"/>
</dbReference>
<evidence type="ECO:0000313" key="1">
    <source>
        <dbReference type="EMBL" id="AAC72056.1"/>
    </source>
</evidence>
<dbReference type="InterPro" id="IPR009973">
    <property type="entry name" value="Seadorna_VP7"/>
</dbReference>
<proteinExistence type="predicted"/>
<dbReference type="Pfam" id="PF07387">
    <property type="entry name" value="Seadorna_VP7"/>
    <property type="match status" value="1"/>
</dbReference>
<reference evidence="1" key="1">
    <citation type="journal article" date="1998" name="J. Gen. Virol.">
        <title>Comparative sequence analysis of American, European and Asian isolates of viruses in the genus Coltivirus.</title>
        <authorList>
            <person name="Attoui H."/>
            <person name="Charrel R.N."/>
            <person name="Billoir F."/>
            <person name="Cantaloube J.F."/>
            <person name="de Micco P."/>
            <person name="de Lamballerie X."/>
        </authorList>
    </citation>
    <scope>NUCLEOTIDE SEQUENCE</scope>
    <source>
        <strain evidence="1">JKT-7043</strain>
    </source>
</reference>
<organism evidence="1">
    <name type="scientific">Banna virus</name>
    <name type="common">BAV</name>
    <dbReference type="NCBI Taxonomy" id="77763"/>
    <lineage>
        <taxon>Viruses</taxon>
        <taxon>Riboviria</taxon>
        <taxon>Orthornavirae</taxon>
        <taxon>Duplornaviricota</taxon>
        <taxon>Resentoviricetes</taxon>
        <taxon>Reovirales</taxon>
        <taxon>Sedoreoviridae</taxon>
        <taxon>Seadornavirus</taxon>
        <taxon>Seadornavirus bannaense</taxon>
    </lineage>
</organism>
<dbReference type="EMBL" id="AF052029">
    <property type="protein sequence ID" value="AAC72056.1"/>
    <property type="molecule type" value="Genomic_RNA"/>
</dbReference>
<name>Q9YWN9_BANNV</name>
<sequence>MNNGQATINRIGDKFEIRCRHLDRDYTMPLPNATTNNNFLGCIKFITEHMGFDYVSMGFKICANVDDFQHLNGNSTLMVGKTTIGPLILKKIRSLPCCNDALFKNKYRILARMHGILRLKNDRNNFRYGVILEYCYKPMINFSNFITAISDLNDLHSGDQFYLHGDVNPEILMSDPNGYLKLVDPVCLLENQVNMVNIEYESLTQEAEKKVFLKSLVTLVERQLSARSEDIYVDLSSENPSFNLTNGMRLTDLLDRLDATNVNQWKSLINHKPMLPSLHALNDLTYYKLCDDSSLITEDLDDEDDV</sequence>